<keyword evidence="8 14" id="KW-0547">Nucleotide-binding</keyword>
<evidence type="ECO:0000256" key="5">
    <source>
        <dbReference type="ARBA" id="ARBA00010122"/>
    </source>
</evidence>
<dbReference type="InterPro" id="IPR045865">
    <property type="entry name" value="ACT-like_dom_sf"/>
</dbReference>
<dbReference type="Proteomes" id="UP000192468">
    <property type="component" value="Unassembled WGS sequence"/>
</dbReference>
<feature type="domain" description="CASTOR ACT" evidence="18">
    <location>
        <begin position="332"/>
        <end position="394"/>
    </location>
</feature>
<evidence type="ECO:0000313" key="19">
    <source>
        <dbReference type="EMBL" id="SMC22823.1"/>
    </source>
</evidence>
<dbReference type="EMBL" id="FWXH01000004">
    <property type="protein sequence ID" value="SMC22823.1"/>
    <property type="molecule type" value="Genomic_DNA"/>
</dbReference>
<dbReference type="Gene3D" id="3.30.2130.10">
    <property type="entry name" value="VC0802-like"/>
    <property type="match status" value="1"/>
</dbReference>
<evidence type="ECO:0000256" key="8">
    <source>
        <dbReference type="ARBA" id="ARBA00022741"/>
    </source>
</evidence>
<evidence type="ECO:0000256" key="12">
    <source>
        <dbReference type="ARBA" id="ARBA00023154"/>
    </source>
</evidence>
<keyword evidence="7 15" id="KW-0808">Transferase</keyword>
<evidence type="ECO:0000313" key="20">
    <source>
        <dbReference type="Proteomes" id="UP000192468"/>
    </source>
</evidence>
<reference evidence="19 20" key="1">
    <citation type="submission" date="2017-04" db="EMBL/GenBank/DDBJ databases">
        <authorList>
            <person name="Afonso C.L."/>
            <person name="Miller P.J."/>
            <person name="Scott M.A."/>
            <person name="Spackman E."/>
            <person name="Goraichik I."/>
            <person name="Dimitrov K.M."/>
            <person name="Suarez D.L."/>
            <person name="Swayne D.E."/>
        </authorList>
    </citation>
    <scope>NUCLEOTIDE SEQUENCE [LARGE SCALE GENOMIC DNA]</scope>
    <source>
        <strain evidence="19 20">DSM 12555</strain>
    </source>
</reference>
<feature type="binding site" evidence="14">
    <location>
        <position position="189"/>
    </location>
    <ligand>
        <name>ATP</name>
        <dbReference type="ChEBI" id="CHEBI:30616"/>
    </ligand>
</feature>
<comment type="catalytic activity">
    <reaction evidence="13 15">
        <text>L-aspartate + ATP = 4-phospho-L-aspartate + ADP</text>
        <dbReference type="Rhea" id="RHEA:23776"/>
        <dbReference type="ChEBI" id="CHEBI:29991"/>
        <dbReference type="ChEBI" id="CHEBI:30616"/>
        <dbReference type="ChEBI" id="CHEBI:57535"/>
        <dbReference type="ChEBI" id="CHEBI:456216"/>
        <dbReference type="EC" id="2.7.2.4"/>
    </reaction>
</comment>
<evidence type="ECO:0000256" key="6">
    <source>
        <dbReference type="ARBA" id="ARBA00022605"/>
    </source>
</evidence>
<comment type="pathway">
    <text evidence="2 16">Amino-acid biosynthesis; L-lysine biosynthesis via DAP pathway; (S)-tetrahydrodipicolinate from L-aspartate: step 1/4.</text>
</comment>
<feature type="binding site" evidence="14">
    <location>
        <begin position="214"/>
        <end position="215"/>
    </location>
    <ligand>
        <name>ATP</name>
        <dbReference type="ChEBI" id="CHEBI:30616"/>
    </ligand>
</feature>
<dbReference type="GO" id="GO:0009088">
    <property type="term" value="P:threonine biosynthetic process"/>
    <property type="evidence" value="ECO:0007669"/>
    <property type="project" value="UniProtKB-UniPathway"/>
</dbReference>
<keyword evidence="6 16" id="KW-0028">Amino-acid biosynthesis</keyword>
<dbReference type="GO" id="GO:0005829">
    <property type="term" value="C:cytosol"/>
    <property type="evidence" value="ECO:0007669"/>
    <property type="project" value="TreeGrafter"/>
</dbReference>
<name>A0A1W1XFT4_9CLOT</name>
<dbReference type="PIRSF" id="PIRSF000726">
    <property type="entry name" value="Asp_kin"/>
    <property type="match status" value="1"/>
</dbReference>
<feature type="binding site" evidence="14">
    <location>
        <position position="52"/>
    </location>
    <ligand>
        <name>substrate</name>
    </ligand>
</feature>
<feature type="binding site" evidence="14">
    <location>
        <begin position="178"/>
        <end position="179"/>
    </location>
    <ligand>
        <name>ATP</name>
        <dbReference type="ChEBI" id="CHEBI:30616"/>
    </ligand>
</feature>
<gene>
    <name evidence="19" type="ORF">SAMN02745134_01735</name>
</gene>
<dbReference type="PANTHER" id="PTHR21499">
    <property type="entry name" value="ASPARTATE KINASE"/>
    <property type="match status" value="1"/>
</dbReference>
<evidence type="ECO:0000256" key="14">
    <source>
        <dbReference type="PIRSR" id="PIRSR000726-1"/>
    </source>
</evidence>
<dbReference type="OrthoDB" id="9799110at2"/>
<dbReference type="UniPathway" id="UPA00034">
    <property type="reaction ID" value="UER00015"/>
</dbReference>
<dbReference type="AlphaFoldDB" id="A0A1W1XFT4"/>
<evidence type="ECO:0000256" key="16">
    <source>
        <dbReference type="RuleBase" id="RU004249"/>
    </source>
</evidence>
<dbReference type="Pfam" id="PF13840">
    <property type="entry name" value="ACT_7"/>
    <property type="match status" value="1"/>
</dbReference>
<accession>A0A1W1XFT4</accession>
<dbReference type="RefSeq" id="WP_084115214.1">
    <property type="nucleotide sequence ID" value="NZ_FWXH01000004.1"/>
</dbReference>
<evidence type="ECO:0000256" key="9">
    <source>
        <dbReference type="ARBA" id="ARBA00022777"/>
    </source>
</evidence>
<evidence type="ECO:0000256" key="3">
    <source>
        <dbReference type="ARBA" id="ARBA00004986"/>
    </source>
</evidence>
<comment type="function">
    <text evidence="1">Catalyzes the phosphorylation of the beta-carboxyl group of aspartic acid with ATP to yield 4-phospho-L-aspartate, which is involved in the branched biosynthetic pathway leading to the biosynthesis of amino acids threonine, isoleucine and methionine.</text>
</comment>
<evidence type="ECO:0000259" key="18">
    <source>
        <dbReference type="Pfam" id="PF13840"/>
    </source>
</evidence>
<evidence type="ECO:0000256" key="2">
    <source>
        <dbReference type="ARBA" id="ARBA00004766"/>
    </source>
</evidence>
<dbReference type="InterPro" id="IPR001341">
    <property type="entry name" value="Asp_kinase"/>
</dbReference>
<evidence type="ECO:0000256" key="11">
    <source>
        <dbReference type="ARBA" id="ARBA00022915"/>
    </source>
</evidence>
<dbReference type="GO" id="GO:0019877">
    <property type="term" value="P:diaminopimelate biosynthetic process"/>
    <property type="evidence" value="ECO:0007669"/>
    <property type="project" value="UniProtKB-KW"/>
</dbReference>
<keyword evidence="20" id="KW-1185">Reference proteome</keyword>
<feature type="binding site" evidence="14">
    <location>
        <begin position="7"/>
        <end position="10"/>
    </location>
    <ligand>
        <name>ATP</name>
        <dbReference type="ChEBI" id="CHEBI:30616"/>
    </ligand>
</feature>
<dbReference type="InterPro" id="IPR005260">
    <property type="entry name" value="Asp_kin_monofn"/>
</dbReference>
<dbReference type="NCBIfam" id="NF006068">
    <property type="entry name" value="PRK08210.1"/>
    <property type="match status" value="1"/>
</dbReference>
<dbReference type="PANTHER" id="PTHR21499:SF3">
    <property type="entry name" value="ASPARTOKINASE"/>
    <property type="match status" value="1"/>
</dbReference>
<feature type="domain" description="Aspartate/glutamate/uridylate kinase" evidence="17">
    <location>
        <begin position="2"/>
        <end position="235"/>
    </location>
</feature>
<dbReference type="InterPro" id="IPR036393">
    <property type="entry name" value="AceGlu_kinase-like_sf"/>
</dbReference>
<comment type="pathway">
    <text evidence="3 16">Amino-acid biosynthesis; L-methionine biosynthesis via de novo pathway; L-homoserine from L-aspartate: step 1/3.</text>
</comment>
<evidence type="ECO:0000256" key="1">
    <source>
        <dbReference type="ARBA" id="ARBA00003121"/>
    </source>
</evidence>
<organism evidence="19 20">
    <name type="scientific">Clostridium acidisoli DSM 12555</name>
    <dbReference type="NCBI Taxonomy" id="1121291"/>
    <lineage>
        <taxon>Bacteria</taxon>
        <taxon>Bacillati</taxon>
        <taxon>Bacillota</taxon>
        <taxon>Clostridia</taxon>
        <taxon>Eubacteriales</taxon>
        <taxon>Clostridiaceae</taxon>
        <taxon>Clostridium</taxon>
    </lineage>
</organism>
<dbReference type="GO" id="GO:0009090">
    <property type="term" value="P:homoserine biosynthetic process"/>
    <property type="evidence" value="ECO:0007669"/>
    <property type="project" value="TreeGrafter"/>
</dbReference>
<dbReference type="STRING" id="1121291.SAMN02745134_01735"/>
<dbReference type="PROSITE" id="PS00324">
    <property type="entry name" value="ASPARTOKINASE"/>
    <property type="match status" value="1"/>
</dbReference>
<dbReference type="InterPro" id="IPR018042">
    <property type="entry name" value="Aspartate_kinase_CS"/>
</dbReference>
<evidence type="ECO:0000256" key="10">
    <source>
        <dbReference type="ARBA" id="ARBA00022840"/>
    </source>
</evidence>
<dbReference type="UniPathway" id="UPA00051">
    <property type="reaction ID" value="UER00462"/>
</dbReference>
<dbReference type="Pfam" id="PF00696">
    <property type="entry name" value="AA_kinase"/>
    <property type="match status" value="1"/>
</dbReference>
<dbReference type="SUPFAM" id="SSF53633">
    <property type="entry name" value="Carbamate kinase-like"/>
    <property type="match status" value="1"/>
</dbReference>
<evidence type="ECO:0000256" key="15">
    <source>
        <dbReference type="RuleBase" id="RU003448"/>
    </source>
</evidence>
<keyword evidence="11" id="KW-0220">Diaminopimelate biosynthesis</keyword>
<dbReference type="SUPFAM" id="SSF55021">
    <property type="entry name" value="ACT-like"/>
    <property type="match status" value="2"/>
</dbReference>
<evidence type="ECO:0000256" key="13">
    <source>
        <dbReference type="ARBA" id="ARBA00047872"/>
    </source>
</evidence>
<evidence type="ECO:0000259" key="17">
    <source>
        <dbReference type="Pfam" id="PF00696"/>
    </source>
</evidence>
<dbReference type="GO" id="GO:0004072">
    <property type="term" value="F:aspartate kinase activity"/>
    <property type="evidence" value="ECO:0007669"/>
    <property type="project" value="UniProtKB-EC"/>
</dbReference>
<comment type="pathway">
    <text evidence="4 16">Amino-acid biosynthesis; L-threonine biosynthesis; L-threonine from L-aspartate: step 1/5.</text>
</comment>
<keyword evidence="10 14" id="KW-0067">ATP-binding</keyword>
<keyword evidence="9 15" id="KW-0418">Kinase</keyword>
<evidence type="ECO:0000256" key="4">
    <source>
        <dbReference type="ARBA" id="ARBA00005139"/>
    </source>
</evidence>
<sequence length="400" mass="43360">MKVIVQKFGGTSVSSKERRALVIEKVLSAIKDGFSPVVVVSAMGRKGDPYATDTLLSLIDIDFKNHNLQASDLLMGCGEIISTVIMSNDLNKKSIDAVPLLGGQAGIITDNEFNNASVLRVDANNLIKILKSGKIPVVAGFQGLSEDGFLTTLGRGGSDVTASLLGSALNAERVEIYTDVDGIMTADPRVVKDAALIEEISYTEVFQFADQGAKVIHPRAVEIAARANIPLVVKNTLNNCVGTLINNIGNTNNTNVIDGITQIDNRTQIKFSTKVNKDNINYPDILDILAENNISIDLINVFPEENIFTIDKKDFKKFDAISKSLNLNYTYEEDCSKISLIGSRMAGKPGVMAKIIKILRNEKINVLQTADSHETIWCLVKTNLASSAINALHSELCSCK</sequence>
<dbReference type="InterPro" id="IPR027795">
    <property type="entry name" value="CASTOR_ACT_dom"/>
</dbReference>
<evidence type="ECO:0000256" key="7">
    <source>
        <dbReference type="ARBA" id="ARBA00022679"/>
    </source>
</evidence>
<comment type="similarity">
    <text evidence="5 15">Belongs to the aspartokinase family.</text>
</comment>
<dbReference type="NCBIfam" id="TIGR00657">
    <property type="entry name" value="asp_kinases"/>
    <property type="match status" value="1"/>
</dbReference>
<dbReference type="InterPro" id="IPR001048">
    <property type="entry name" value="Asp/Glu/Uridylate_kinase"/>
</dbReference>
<dbReference type="GO" id="GO:0009089">
    <property type="term" value="P:lysine biosynthetic process via diaminopimelate"/>
    <property type="evidence" value="ECO:0007669"/>
    <property type="project" value="UniProtKB-UniPathway"/>
</dbReference>
<dbReference type="EC" id="2.7.2.4" evidence="15"/>
<dbReference type="GO" id="GO:0005524">
    <property type="term" value="F:ATP binding"/>
    <property type="evidence" value="ECO:0007669"/>
    <property type="project" value="UniProtKB-KW"/>
</dbReference>
<keyword evidence="12" id="KW-0457">Lysine biosynthesis</keyword>
<dbReference type="UniPathway" id="UPA00050">
    <property type="reaction ID" value="UER00461"/>
</dbReference>
<dbReference type="Gene3D" id="3.40.1160.10">
    <property type="entry name" value="Acetylglutamate kinase-like"/>
    <property type="match status" value="1"/>
</dbReference>
<protein>
    <recommendedName>
        <fullName evidence="15">Aspartokinase</fullName>
        <ecNumber evidence="15">2.7.2.4</ecNumber>
    </recommendedName>
</protein>
<feature type="binding site" evidence="14">
    <location>
        <position position="79"/>
    </location>
    <ligand>
        <name>substrate</name>
    </ligand>
</feature>
<proteinExistence type="inferred from homology"/>